<dbReference type="EMBL" id="CAJVQB010012504">
    <property type="protein sequence ID" value="CAG8756012.1"/>
    <property type="molecule type" value="Genomic_DNA"/>
</dbReference>
<evidence type="ECO:0000313" key="2">
    <source>
        <dbReference type="Proteomes" id="UP000789901"/>
    </source>
</evidence>
<protein>
    <submittedName>
        <fullName evidence="1">19938_t:CDS:1</fullName>
    </submittedName>
</protein>
<feature type="non-terminal residue" evidence="1">
    <location>
        <position position="1"/>
    </location>
</feature>
<proteinExistence type="predicted"/>
<evidence type="ECO:0000313" key="1">
    <source>
        <dbReference type="EMBL" id="CAG8756012.1"/>
    </source>
</evidence>
<keyword evidence="2" id="KW-1185">Reference proteome</keyword>
<comment type="caution">
    <text evidence="1">The sequence shown here is derived from an EMBL/GenBank/DDBJ whole genome shotgun (WGS) entry which is preliminary data.</text>
</comment>
<dbReference type="Proteomes" id="UP000789901">
    <property type="component" value="Unassembled WGS sequence"/>
</dbReference>
<gene>
    <name evidence="1" type="ORF">GMARGA_LOCUS16916</name>
</gene>
<organism evidence="1 2">
    <name type="scientific">Gigaspora margarita</name>
    <dbReference type="NCBI Taxonomy" id="4874"/>
    <lineage>
        <taxon>Eukaryota</taxon>
        <taxon>Fungi</taxon>
        <taxon>Fungi incertae sedis</taxon>
        <taxon>Mucoromycota</taxon>
        <taxon>Glomeromycotina</taxon>
        <taxon>Glomeromycetes</taxon>
        <taxon>Diversisporales</taxon>
        <taxon>Gigasporaceae</taxon>
        <taxon>Gigaspora</taxon>
    </lineage>
</organism>
<sequence length="106" mass="12480">YESHALYEKVMFISEMKKQLVEQEGCVLQLGDEYNYETINNLLELCTKGCKYHKRITEFHNSTQKKVLKETTNIKQNKDLMRTASSKISNKSINIDNIEEQNQIVY</sequence>
<reference evidence="1 2" key="1">
    <citation type="submission" date="2021-06" db="EMBL/GenBank/DDBJ databases">
        <authorList>
            <person name="Kallberg Y."/>
            <person name="Tangrot J."/>
            <person name="Rosling A."/>
        </authorList>
    </citation>
    <scope>NUCLEOTIDE SEQUENCE [LARGE SCALE GENOMIC DNA]</scope>
    <source>
        <strain evidence="1 2">120-4 pot B 10/14</strain>
    </source>
</reference>
<name>A0ABN7VCB3_GIGMA</name>
<accession>A0ABN7VCB3</accession>